<dbReference type="EMBL" id="CM001223">
    <property type="protein sequence ID" value="KEH21466.1"/>
    <property type="molecule type" value="Genomic_DNA"/>
</dbReference>
<dbReference type="EnsemblPlants" id="KEH21466">
    <property type="protein sequence ID" value="KEH21466"/>
    <property type="gene ID" value="MTR_7g405930"/>
</dbReference>
<dbReference type="PaxDb" id="3880-AES84446"/>
<reference evidence="2" key="3">
    <citation type="submission" date="2015-04" db="UniProtKB">
        <authorList>
            <consortium name="EnsemblPlants"/>
        </authorList>
    </citation>
    <scope>IDENTIFICATION</scope>
    <source>
        <strain evidence="2">cv. Jemalong A17</strain>
    </source>
</reference>
<dbReference type="AlphaFoldDB" id="A0A072TWB8"/>
<sequence>MKFEGNKSRPKSIANDFGEEVAVEGSGMGKKHNEGPCLENATMKMKMMFVCWKLKVCYGCWFNCSSSKVVTGQSDLLQCR</sequence>
<protein>
    <submittedName>
        <fullName evidence="1 2">Uncharacterized protein</fullName>
    </submittedName>
</protein>
<evidence type="ECO:0000313" key="1">
    <source>
        <dbReference type="EMBL" id="KEH21466.1"/>
    </source>
</evidence>
<organism evidence="1 3">
    <name type="scientific">Medicago truncatula</name>
    <name type="common">Barrel medic</name>
    <name type="synonym">Medicago tribuloides</name>
    <dbReference type="NCBI Taxonomy" id="3880"/>
    <lineage>
        <taxon>Eukaryota</taxon>
        <taxon>Viridiplantae</taxon>
        <taxon>Streptophyta</taxon>
        <taxon>Embryophyta</taxon>
        <taxon>Tracheophyta</taxon>
        <taxon>Spermatophyta</taxon>
        <taxon>Magnoliopsida</taxon>
        <taxon>eudicotyledons</taxon>
        <taxon>Gunneridae</taxon>
        <taxon>Pentapetalae</taxon>
        <taxon>rosids</taxon>
        <taxon>fabids</taxon>
        <taxon>Fabales</taxon>
        <taxon>Fabaceae</taxon>
        <taxon>Papilionoideae</taxon>
        <taxon>50 kb inversion clade</taxon>
        <taxon>NPAAA clade</taxon>
        <taxon>Hologalegina</taxon>
        <taxon>IRL clade</taxon>
        <taxon>Trifolieae</taxon>
        <taxon>Medicago</taxon>
    </lineage>
</organism>
<dbReference type="Proteomes" id="UP000002051">
    <property type="component" value="Unassembled WGS sequence"/>
</dbReference>
<keyword evidence="3" id="KW-1185">Reference proteome</keyword>
<evidence type="ECO:0000313" key="3">
    <source>
        <dbReference type="Proteomes" id="UP000002051"/>
    </source>
</evidence>
<gene>
    <name evidence="1" type="ordered locus">MTR_7g405930</name>
</gene>
<evidence type="ECO:0000313" key="2">
    <source>
        <dbReference type="EnsemblPlants" id="KEH21466"/>
    </source>
</evidence>
<reference evidence="1 3" key="1">
    <citation type="journal article" date="2011" name="Nature">
        <title>The Medicago genome provides insight into the evolution of rhizobial symbioses.</title>
        <authorList>
            <person name="Young N.D."/>
            <person name="Debelle F."/>
            <person name="Oldroyd G.E."/>
            <person name="Geurts R."/>
            <person name="Cannon S.B."/>
            <person name="Udvardi M.K."/>
            <person name="Benedito V.A."/>
            <person name="Mayer K.F."/>
            <person name="Gouzy J."/>
            <person name="Schoof H."/>
            <person name="Van de Peer Y."/>
            <person name="Proost S."/>
            <person name="Cook D.R."/>
            <person name="Meyers B.C."/>
            <person name="Spannagl M."/>
            <person name="Cheung F."/>
            <person name="De Mita S."/>
            <person name="Krishnakumar V."/>
            <person name="Gundlach H."/>
            <person name="Zhou S."/>
            <person name="Mudge J."/>
            <person name="Bharti A.K."/>
            <person name="Murray J.D."/>
            <person name="Naoumkina M.A."/>
            <person name="Rosen B."/>
            <person name="Silverstein K.A."/>
            <person name="Tang H."/>
            <person name="Rombauts S."/>
            <person name="Zhao P.X."/>
            <person name="Zhou P."/>
            <person name="Barbe V."/>
            <person name="Bardou P."/>
            <person name="Bechner M."/>
            <person name="Bellec A."/>
            <person name="Berger A."/>
            <person name="Berges H."/>
            <person name="Bidwell S."/>
            <person name="Bisseling T."/>
            <person name="Choisne N."/>
            <person name="Couloux A."/>
            <person name="Denny R."/>
            <person name="Deshpande S."/>
            <person name="Dai X."/>
            <person name="Doyle J.J."/>
            <person name="Dudez A.M."/>
            <person name="Farmer A.D."/>
            <person name="Fouteau S."/>
            <person name="Franken C."/>
            <person name="Gibelin C."/>
            <person name="Gish J."/>
            <person name="Goldstein S."/>
            <person name="Gonzalez A.J."/>
            <person name="Green P.J."/>
            <person name="Hallab A."/>
            <person name="Hartog M."/>
            <person name="Hua A."/>
            <person name="Humphray S.J."/>
            <person name="Jeong D.H."/>
            <person name="Jing Y."/>
            <person name="Jocker A."/>
            <person name="Kenton S.M."/>
            <person name="Kim D.J."/>
            <person name="Klee K."/>
            <person name="Lai H."/>
            <person name="Lang C."/>
            <person name="Lin S."/>
            <person name="Macmil S.L."/>
            <person name="Magdelenat G."/>
            <person name="Matthews L."/>
            <person name="McCorrison J."/>
            <person name="Monaghan E.L."/>
            <person name="Mun J.H."/>
            <person name="Najar F.Z."/>
            <person name="Nicholson C."/>
            <person name="Noirot C."/>
            <person name="O'Bleness M."/>
            <person name="Paule C.R."/>
            <person name="Poulain J."/>
            <person name="Prion F."/>
            <person name="Qin B."/>
            <person name="Qu C."/>
            <person name="Retzel E.F."/>
            <person name="Riddle C."/>
            <person name="Sallet E."/>
            <person name="Samain S."/>
            <person name="Samson N."/>
            <person name="Sanders I."/>
            <person name="Saurat O."/>
            <person name="Scarpelli C."/>
            <person name="Schiex T."/>
            <person name="Segurens B."/>
            <person name="Severin A.J."/>
            <person name="Sherrier D.J."/>
            <person name="Shi R."/>
            <person name="Sims S."/>
            <person name="Singer S.R."/>
            <person name="Sinharoy S."/>
            <person name="Sterck L."/>
            <person name="Viollet A."/>
            <person name="Wang B.B."/>
            <person name="Wang K."/>
            <person name="Wang M."/>
            <person name="Wang X."/>
            <person name="Warfsmann J."/>
            <person name="Weissenbach J."/>
            <person name="White D.D."/>
            <person name="White J.D."/>
            <person name="Wiley G.B."/>
            <person name="Wincker P."/>
            <person name="Xing Y."/>
            <person name="Yang L."/>
            <person name="Yao Z."/>
            <person name="Ying F."/>
            <person name="Zhai J."/>
            <person name="Zhou L."/>
            <person name="Zuber A."/>
            <person name="Denarie J."/>
            <person name="Dixon R.A."/>
            <person name="May G.D."/>
            <person name="Schwartz D.C."/>
            <person name="Rogers J."/>
            <person name="Quetier F."/>
            <person name="Town C.D."/>
            <person name="Roe B.A."/>
        </authorList>
    </citation>
    <scope>NUCLEOTIDE SEQUENCE [LARGE SCALE GENOMIC DNA]</scope>
    <source>
        <strain evidence="1">A17</strain>
        <strain evidence="2 3">cv. Jemalong A17</strain>
    </source>
</reference>
<reference evidence="1 3" key="2">
    <citation type="journal article" date="2014" name="BMC Genomics">
        <title>An improved genome release (version Mt4.0) for the model legume Medicago truncatula.</title>
        <authorList>
            <person name="Tang H."/>
            <person name="Krishnakumar V."/>
            <person name="Bidwell S."/>
            <person name="Rosen B."/>
            <person name="Chan A."/>
            <person name="Zhou S."/>
            <person name="Gentzbittel L."/>
            <person name="Childs K.L."/>
            <person name="Yandell M."/>
            <person name="Gundlach H."/>
            <person name="Mayer K.F."/>
            <person name="Schwartz D.C."/>
            <person name="Town C.D."/>
        </authorList>
    </citation>
    <scope>GENOME REANNOTATION</scope>
    <source>
        <strain evidence="1">A17</strain>
        <strain evidence="2 3">cv. Jemalong A17</strain>
    </source>
</reference>
<name>A0A072TWB8_MEDTR</name>
<proteinExistence type="predicted"/>
<accession>A0A072TWB8</accession>
<dbReference type="HOGENOM" id="CLU_2593439_0_0_1"/>